<dbReference type="RefSeq" id="WP_300951392.1">
    <property type="nucleotide sequence ID" value="NZ_JAUHJQ010000002.1"/>
</dbReference>
<organism evidence="1 2">
    <name type="scientific">Nocardioides oceani</name>
    <dbReference type="NCBI Taxonomy" id="3058369"/>
    <lineage>
        <taxon>Bacteria</taxon>
        <taxon>Bacillati</taxon>
        <taxon>Actinomycetota</taxon>
        <taxon>Actinomycetes</taxon>
        <taxon>Propionibacteriales</taxon>
        <taxon>Nocardioidaceae</taxon>
        <taxon>Nocardioides</taxon>
    </lineage>
</organism>
<dbReference type="EMBL" id="JAUHJQ010000002">
    <property type="protein sequence ID" value="MDN4172470.1"/>
    <property type="molecule type" value="Genomic_DNA"/>
</dbReference>
<evidence type="ECO:0008006" key="3">
    <source>
        <dbReference type="Google" id="ProtNLM"/>
    </source>
</evidence>
<sequence length="121" mass="13562">MEVIGTRARKLPAPPHVVWRSLAVPDEPRARPWLAPALLADEVVPQVLEADEPRGLVWSTLWPHRPDDRILLETGAAPGGDTRLRFTHLTPHPLPPEATVGHLRRRVNHLLFADLRFSYGG</sequence>
<evidence type="ECO:0000313" key="1">
    <source>
        <dbReference type="EMBL" id="MDN4172470.1"/>
    </source>
</evidence>
<name>A0ABT8FDI1_9ACTN</name>
<keyword evidence="2" id="KW-1185">Reference proteome</keyword>
<protein>
    <recommendedName>
        <fullName evidence="3">SRPBCC family protein</fullName>
    </recommendedName>
</protein>
<dbReference type="Proteomes" id="UP001168620">
    <property type="component" value="Unassembled WGS sequence"/>
</dbReference>
<evidence type="ECO:0000313" key="2">
    <source>
        <dbReference type="Proteomes" id="UP001168620"/>
    </source>
</evidence>
<dbReference type="SUPFAM" id="SSF55961">
    <property type="entry name" value="Bet v1-like"/>
    <property type="match status" value="1"/>
</dbReference>
<comment type="caution">
    <text evidence="1">The sequence shown here is derived from an EMBL/GenBank/DDBJ whole genome shotgun (WGS) entry which is preliminary data.</text>
</comment>
<proteinExistence type="predicted"/>
<reference evidence="1" key="1">
    <citation type="submission" date="2023-06" db="EMBL/GenBank/DDBJ databases">
        <title>Draft genome sequence of Nocardioides sp. SOB77.</title>
        <authorList>
            <person name="Zhang G."/>
        </authorList>
    </citation>
    <scope>NUCLEOTIDE SEQUENCE</scope>
    <source>
        <strain evidence="1">SOB77</strain>
    </source>
</reference>
<accession>A0ABT8FDI1</accession>
<gene>
    <name evidence="1" type="ORF">QWY28_05910</name>
</gene>